<organism evidence="1">
    <name type="scientific">viral metagenome</name>
    <dbReference type="NCBI Taxonomy" id="1070528"/>
    <lineage>
        <taxon>unclassified sequences</taxon>
        <taxon>metagenomes</taxon>
        <taxon>organismal metagenomes</taxon>
    </lineage>
</organism>
<name>A0A6C0C7L3_9ZZZZ</name>
<accession>A0A6C0C7L3</accession>
<proteinExistence type="predicted"/>
<sequence>MRCCCCFKLLRSKSISGICGKCKFDPSLTISTTNAKKKYKLTDDEIEDAWLYSFEVSINGHGGYKYLIYDIAELAKNIFAAIDDNDKRKQAYLKNTKDDDDHSESVNNMRENIQCYFEDNDIQPDDHMLAFVEKIIKVKYEAEVDEVIGYIKRKVRIDNLLDEHDNSAFAYKFRDHKEYEGYIYEKSNGTAVKTYEKIENIIERKIVLDARKSEIEKFVEKKINKKYHNYVKTLSIYKKYRSNSKYHGTFDDVKKNIIAQVDKKKNFDSRYANLNEYLRTNYDVYTCKFLMELPVCDRYKSDIKYEIELDDIIKILDRHDKRKKSVDKFIEKNIDDDLIHFSEKLPIYKQYTKNIDNNTKLETVKEKILECIQKKLQLDKYIEKYVDEKYKEYVNNSPIYFDYISTDSDFKSVKKLIADSNKRHKEIYDKCGEWLRKADDNSSAERVLLAYEYGGGDVDDAICKIKDIILGFNNDKTRNIKHAIDDGKLTNVDPELYDDIKFNYLVGIIPLRDAREMLRDIMKNIDK</sequence>
<reference evidence="1" key="1">
    <citation type="journal article" date="2020" name="Nature">
        <title>Giant virus diversity and host interactions through global metagenomics.</title>
        <authorList>
            <person name="Schulz F."/>
            <person name="Roux S."/>
            <person name="Paez-Espino D."/>
            <person name="Jungbluth S."/>
            <person name="Walsh D.A."/>
            <person name="Denef V.J."/>
            <person name="McMahon K.D."/>
            <person name="Konstantinidis K.T."/>
            <person name="Eloe-Fadrosh E.A."/>
            <person name="Kyrpides N.C."/>
            <person name="Woyke T."/>
        </authorList>
    </citation>
    <scope>NUCLEOTIDE SEQUENCE</scope>
    <source>
        <strain evidence="1">GVMAG-M-3300020192-26</strain>
    </source>
</reference>
<evidence type="ECO:0000313" key="1">
    <source>
        <dbReference type="EMBL" id="QHT00558.1"/>
    </source>
</evidence>
<dbReference type="EMBL" id="MN739356">
    <property type="protein sequence ID" value="QHT00558.1"/>
    <property type="molecule type" value="Genomic_DNA"/>
</dbReference>
<protein>
    <submittedName>
        <fullName evidence="1">Uncharacterized protein</fullName>
    </submittedName>
</protein>
<dbReference type="AlphaFoldDB" id="A0A6C0C7L3"/>